<gene>
    <name evidence="2" type="ORF">FB390_5977</name>
</gene>
<feature type="compositionally biased region" description="Low complexity" evidence="1">
    <location>
        <begin position="201"/>
        <end position="210"/>
    </location>
</feature>
<sequence length="265" mass="28314">MGELCSRRACAGFAPSCFVGAQPPRPARRALPPDPQVWGSPTRSRSGSGPTLRGSPTRSRFGSHRLPWLAYRKPVRRLGCSRIRSRFASDSRTPAQRSPIRSRSDPAPAPRLADAKPLRPSLPGSPIHSAGFAPDRQLGTCLPRPLCPQRVFSAPPRKASLPIPTSGAHPPEAASTPRLPLGLPTQSRLAPPRSPTPPGGLRPRTRSSGLAYPRPLYPSACSSAHPPAKPLSPDPPAAHRPNRLRPTTHLCLLPNAASPMDARFG</sequence>
<accession>A0A543EW74</accession>
<evidence type="ECO:0000313" key="3">
    <source>
        <dbReference type="Proteomes" id="UP000316331"/>
    </source>
</evidence>
<name>A0A543EW74_9NOCA</name>
<reference evidence="2 3" key="1">
    <citation type="submission" date="2019-06" db="EMBL/GenBank/DDBJ databases">
        <title>Sequencing the genomes of 1000 actinobacteria strains.</title>
        <authorList>
            <person name="Klenk H.-P."/>
        </authorList>
    </citation>
    <scope>NUCLEOTIDE SEQUENCE [LARGE SCALE GENOMIC DNA]</scope>
    <source>
        <strain evidence="2 3">DSM 103495</strain>
    </source>
</reference>
<organism evidence="2 3">
    <name type="scientific">Nocardia bhagyanarayanae</name>
    <dbReference type="NCBI Taxonomy" id="1215925"/>
    <lineage>
        <taxon>Bacteria</taxon>
        <taxon>Bacillati</taxon>
        <taxon>Actinomycetota</taxon>
        <taxon>Actinomycetes</taxon>
        <taxon>Mycobacteriales</taxon>
        <taxon>Nocardiaceae</taxon>
        <taxon>Nocardia</taxon>
    </lineage>
</organism>
<dbReference type="EMBL" id="VFPG01000002">
    <property type="protein sequence ID" value="TQM25812.1"/>
    <property type="molecule type" value="Genomic_DNA"/>
</dbReference>
<keyword evidence="3" id="KW-1185">Reference proteome</keyword>
<feature type="compositionally biased region" description="Polar residues" evidence="1">
    <location>
        <begin position="88"/>
        <end position="101"/>
    </location>
</feature>
<evidence type="ECO:0000256" key="1">
    <source>
        <dbReference type="SAM" id="MobiDB-lite"/>
    </source>
</evidence>
<feature type="region of interest" description="Disordered" evidence="1">
    <location>
        <begin position="82"/>
        <end position="131"/>
    </location>
</feature>
<dbReference type="Proteomes" id="UP000316331">
    <property type="component" value="Unassembled WGS sequence"/>
</dbReference>
<proteinExistence type="predicted"/>
<feature type="compositionally biased region" description="Pro residues" evidence="1">
    <location>
        <begin position="227"/>
        <end position="238"/>
    </location>
</feature>
<evidence type="ECO:0000313" key="2">
    <source>
        <dbReference type="EMBL" id="TQM25812.1"/>
    </source>
</evidence>
<dbReference type="AlphaFoldDB" id="A0A543EW74"/>
<feature type="region of interest" description="Disordered" evidence="1">
    <location>
        <begin position="15"/>
        <end position="63"/>
    </location>
</feature>
<feature type="compositionally biased region" description="Low complexity" evidence="1">
    <location>
        <begin position="39"/>
        <end position="51"/>
    </location>
</feature>
<protein>
    <submittedName>
        <fullName evidence="2">Uncharacterized protein</fullName>
    </submittedName>
</protein>
<feature type="region of interest" description="Disordered" evidence="1">
    <location>
        <begin position="157"/>
        <end position="248"/>
    </location>
</feature>
<comment type="caution">
    <text evidence="2">The sequence shown here is derived from an EMBL/GenBank/DDBJ whole genome shotgun (WGS) entry which is preliminary data.</text>
</comment>